<organism evidence="2 3">
    <name type="scientific">Candidatus Staskawiczbacteria bacterium RIFCSPHIGHO2_01_FULL_36_16</name>
    <dbReference type="NCBI Taxonomy" id="1802200"/>
    <lineage>
        <taxon>Bacteria</taxon>
        <taxon>Candidatus Staskawicziibacteriota</taxon>
    </lineage>
</organism>
<dbReference type="Proteomes" id="UP000177190">
    <property type="component" value="Unassembled WGS sequence"/>
</dbReference>
<gene>
    <name evidence="2" type="ORF">A2812_03405</name>
</gene>
<evidence type="ECO:0000256" key="1">
    <source>
        <dbReference type="SAM" id="Phobius"/>
    </source>
</evidence>
<feature type="transmembrane region" description="Helical" evidence="1">
    <location>
        <begin position="84"/>
        <end position="105"/>
    </location>
</feature>
<dbReference type="EMBL" id="MHOM01000003">
    <property type="protein sequence ID" value="OGZ65638.1"/>
    <property type="molecule type" value="Genomic_DNA"/>
</dbReference>
<keyword evidence="1" id="KW-0812">Transmembrane</keyword>
<sequence>MNVKRILVSGLLAGLVIFIASMLTSKIFGVIFPWLNAEYQNESIFRPWSDPLMLLYFLYPFLLGIILAWFWQKTKNVFGDNLKGGASFGIAYWIVSSIPGMFITYSSFQVSLLMVISWSLAGLVSAVLAGIIFVKLDSPS</sequence>
<proteinExistence type="predicted"/>
<dbReference type="AlphaFoldDB" id="A0A1G2HUU8"/>
<keyword evidence="1" id="KW-1133">Transmembrane helix</keyword>
<comment type="caution">
    <text evidence="2">The sequence shown here is derived from an EMBL/GenBank/DDBJ whole genome shotgun (WGS) entry which is preliminary data.</text>
</comment>
<feature type="transmembrane region" description="Helical" evidence="1">
    <location>
        <begin position="111"/>
        <end position="134"/>
    </location>
</feature>
<keyword evidence="1" id="KW-0472">Membrane</keyword>
<feature type="transmembrane region" description="Helical" evidence="1">
    <location>
        <begin position="53"/>
        <end position="72"/>
    </location>
</feature>
<evidence type="ECO:0000313" key="3">
    <source>
        <dbReference type="Proteomes" id="UP000177190"/>
    </source>
</evidence>
<protein>
    <submittedName>
        <fullName evidence="2">Uncharacterized protein</fullName>
    </submittedName>
</protein>
<evidence type="ECO:0000313" key="2">
    <source>
        <dbReference type="EMBL" id="OGZ65638.1"/>
    </source>
</evidence>
<name>A0A1G2HUU8_9BACT</name>
<accession>A0A1G2HUU8</accession>
<reference evidence="2 3" key="1">
    <citation type="journal article" date="2016" name="Nat. Commun.">
        <title>Thousands of microbial genomes shed light on interconnected biogeochemical processes in an aquifer system.</title>
        <authorList>
            <person name="Anantharaman K."/>
            <person name="Brown C.T."/>
            <person name="Hug L.A."/>
            <person name="Sharon I."/>
            <person name="Castelle C.J."/>
            <person name="Probst A.J."/>
            <person name="Thomas B.C."/>
            <person name="Singh A."/>
            <person name="Wilkins M.J."/>
            <person name="Karaoz U."/>
            <person name="Brodie E.L."/>
            <person name="Williams K.H."/>
            <person name="Hubbard S.S."/>
            <person name="Banfield J.F."/>
        </authorList>
    </citation>
    <scope>NUCLEOTIDE SEQUENCE [LARGE SCALE GENOMIC DNA]</scope>
</reference>